<comment type="similarity">
    <text evidence="1">Belongs to the 'phage' integrase family.</text>
</comment>
<evidence type="ECO:0000256" key="4">
    <source>
        <dbReference type="ARBA" id="ARBA00023172"/>
    </source>
</evidence>
<dbReference type="EMBL" id="JAGFBF010000001">
    <property type="protein sequence ID" value="MBO2988884.1"/>
    <property type="molecule type" value="Genomic_DNA"/>
</dbReference>
<dbReference type="InterPro" id="IPR050090">
    <property type="entry name" value="Tyrosine_recombinase_XerCD"/>
</dbReference>
<dbReference type="Pfam" id="PF14659">
    <property type="entry name" value="Phage_int_SAM_3"/>
    <property type="match status" value="1"/>
</dbReference>
<sequence length="359" mass="40688">MWRARYRDAHGKEHARHFKYKDNPRDPENSAQHWIDGITAALRTGTYVDPRHANTTVSEWCDLWIAGYTKRPRSVSQAKTQIKHIKTKFGDRSLGSIRPSEVKTWIREMQDAGLAKATVRGRYQRFSQIFSDAVHDGLIPRSPASTRTSPDMPDQRPYVATTQQIWAIYYALPEHLRGIVLLGAFAGLRRSELVALRVQDVDFMRGVISPKIQYPADPLKTEESKNPIPIPQDLALELNRMPAKWGSDTIIVSEIGRPITPKIANKVFQEARVKVEELPTGFRIQDLRHYYASMLIASGADVKVVQARLRHKSAKTTLDIYGHLWPDSDESSRQAVAAVFADRPEAPADSLRTDAARFQ</sequence>
<name>A0A939QJJ3_9MICO</name>
<evidence type="ECO:0000256" key="3">
    <source>
        <dbReference type="ARBA" id="ARBA00023125"/>
    </source>
</evidence>
<feature type="domain" description="Core-binding (CB)" evidence="7">
    <location>
        <begin position="55"/>
        <end position="134"/>
    </location>
</feature>
<gene>
    <name evidence="8" type="ORF">J4H85_02560</name>
</gene>
<dbReference type="CDD" id="cd01189">
    <property type="entry name" value="INT_ICEBs1_C_like"/>
    <property type="match status" value="1"/>
</dbReference>
<evidence type="ECO:0000313" key="8">
    <source>
        <dbReference type="EMBL" id="MBO2988884.1"/>
    </source>
</evidence>
<dbReference type="Proteomes" id="UP000668403">
    <property type="component" value="Unassembled WGS sequence"/>
</dbReference>
<accession>A0A939QJJ3</accession>
<dbReference type="Gene3D" id="1.10.443.10">
    <property type="entry name" value="Intergrase catalytic core"/>
    <property type="match status" value="1"/>
</dbReference>
<evidence type="ECO:0000256" key="1">
    <source>
        <dbReference type="ARBA" id="ARBA00008857"/>
    </source>
</evidence>
<dbReference type="PANTHER" id="PTHR30349:SF64">
    <property type="entry name" value="PROPHAGE INTEGRASE INTD-RELATED"/>
    <property type="match status" value="1"/>
</dbReference>
<evidence type="ECO:0000256" key="2">
    <source>
        <dbReference type="ARBA" id="ARBA00022908"/>
    </source>
</evidence>
<evidence type="ECO:0000259" key="7">
    <source>
        <dbReference type="PROSITE" id="PS51900"/>
    </source>
</evidence>
<evidence type="ECO:0000256" key="5">
    <source>
        <dbReference type="PROSITE-ProRule" id="PRU01248"/>
    </source>
</evidence>
<evidence type="ECO:0000259" key="6">
    <source>
        <dbReference type="PROSITE" id="PS51898"/>
    </source>
</evidence>
<dbReference type="GO" id="GO:0003677">
    <property type="term" value="F:DNA binding"/>
    <property type="evidence" value="ECO:0007669"/>
    <property type="project" value="UniProtKB-UniRule"/>
</dbReference>
<reference evidence="8" key="1">
    <citation type="submission" date="2021-03" db="EMBL/GenBank/DDBJ databases">
        <title>Leucobacter chromiisoli sp. nov., isolated from chromium-containing soil of chemical plant.</title>
        <authorList>
            <person name="Xu Z."/>
        </authorList>
    </citation>
    <scope>NUCLEOTIDE SEQUENCE</scope>
    <source>
        <strain evidence="8">K 70/01</strain>
    </source>
</reference>
<dbReference type="InterPro" id="IPR010998">
    <property type="entry name" value="Integrase_recombinase_N"/>
</dbReference>
<dbReference type="GO" id="GO:0006310">
    <property type="term" value="P:DNA recombination"/>
    <property type="evidence" value="ECO:0007669"/>
    <property type="project" value="UniProtKB-KW"/>
</dbReference>
<dbReference type="InterPro" id="IPR013762">
    <property type="entry name" value="Integrase-like_cat_sf"/>
</dbReference>
<dbReference type="PROSITE" id="PS51898">
    <property type="entry name" value="TYR_RECOMBINASE"/>
    <property type="match status" value="1"/>
</dbReference>
<protein>
    <submittedName>
        <fullName evidence="8">Site-specific integrase</fullName>
    </submittedName>
</protein>
<dbReference type="InterPro" id="IPR044068">
    <property type="entry name" value="CB"/>
</dbReference>
<dbReference type="SUPFAM" id="SSF56349">
    <property type="entry name" value="DNA breaking-rejoining enzymes"/>
    <property type="match status" value="1"/>
</dbReference>
<dbReference type="InterPro" id="IPR011010">
    <property type="entry name" value="DNA_brk_join_enz"/>
</dbReference>
<keyword evidence="3 5" id="KW-0238">DNA-binding</keyword>
<dbReference type="InterPro" id="IPR004107">
    <property type="entry name" value="Integrase_SAM-like_N"/>
</dbReference>
<keyword evidence="9" id="KW-1185">Reference proteome</keyword>
<dbReference type="AlphaFoldDB" id="A0A939QJJ3"/>
<dbReference type="Gene3D" id="1.10.150.130">
    <property type="match status" value="1"/>
</dbReference>
<dbReference type="PROSITE" id="PS51900">
    <property type="entry name" value="CB"/>
    <property type="match status" value="1"/>
</dbReference>
<dbReference type="InterPro" id="IPR002104">
    <property type="entry name" value="Integrase_catalytic"/>
</dbReference>
<organism evidence="8 9">
    <name type="scientific">Leucobacter tardus</name>
    <dbReference type="NCBI Taxonomy" id="501483"/>
    <lineage>
        <taxon>Bacteria</taxon>
        <taxon>Bacillati</taxon>
        <taxon>Actinomycetota</taxon>
        <taxon>Actinomycetes</taxon>
        <taxon>Micrococcales</taxon>
        <taxon>Microbacteriaceae</taxon>
        <taxon>Leucobacter</taxon>
    </lineage>
</organism>
<proteinExistence type="inferred from homology"/>
<dbReference type="Pfam" id="PF00589">
    <property type="entry name" value="Phage_integrase"/>
    <property type="match status" value="1"/>
</dbReference>
<keyword evidence="4" id="KW-0233">DNA recombination</keyword>
<feature type="domain" description="Tyr recombinase" evidence="6">
    <location>
        <begin position="155"/>
        <end position="337"/>
    </location>
</feature>
<dbReference type="GO" id="GO:0015074">
    <property type="term" value="P:DNA integration"/>
    <property type="evidence" value="ECO:0007669"/>
    <property type="project" value="UniProtKB-KW"/>
</dbReference>
<keyword evidence="2" id="KW-0229">DNA integration</keyword>
<comment type="caution">
    <text evidence="8">The sequence shown here is derived from an EMBL/GenBank/DDBJ whole genome shotgun (WGS) entry which is preliminary data.</text>
</comment>
<dbReference type="PANTHER" id="PTHR30349">
    <property type="entry name" value="PHAGE INTEGRASE-RELATED"/>
    <property type="match status" value="1"/>
</dbReference>
<evidence type="ECO:0000313" key="9">
    <source>
        <dbReference type="Proteomes" id="UP000668403"/>
    </source>
</evidence>